<keyword evidence="2" id="KW-1185">Reference proteome</keyword>
<dbReference type="Gene3D" id="1.10.472.150">
    <property type="entry name" value="Glucose-regulated metallo-peptidase M90, N-terminal domain"/>
    <property type="match status" value="1"/>
</dbReference>
<name>A0ABV2CUS2_9RHOO</name>
<dbReference type="InterPro" id="IPR010384">
    <property type="entry name" value="MtfA_fam"/>
</dbReference>
<dbReference type="Gene3D" id="3.40.390.10">
    <property type="entry name" value="Collagenase (Catalytic Domain)"/>
    <property type="match status" value="1"/>
</dbReference>
<dbReference type="Proteomes" id="UP001548590">
    <property type="component" value="Unassembled WGS sequence"/>
</dbReference>
<dbReference type="InterPro" id="IPR024079">
    <property type="entry name" value="MetalloPept_cat_dom_sf"/>
</dbReference>
<dbReference type="InterPro" id="IPR042252">
    <property type="entry name" value="MtfA_N"/>
</dbReference>
<evidence type="ECO:0000313" key="2">
    <source>
        <dbReference type="Proteomes" id="UP001548590"/>
    </source>
</evidence>
<dbReference type="Pfam" id="PF06167">
    <property type="entry name" value="Peptidase_M90"/>
    <property type="match status" value="1"/>
</dbReference>
<dbReference type="CDD" id="cd20169">
    <property type="entry name" value="Peptidase_M90_mtfA"/>
    <property type="match status" value="1"/>
</dbReference>
<dbReference type="PANTHER" id="PTHR30164:SF2">
    <property type="entry name" value="PROTEIN MTFA"/>
    <property type="match status" value="1"/>
</dbReference>
<comment type="caution">
    <text evidence="1">The sequence shown here is derived from an EMBL/GenBank/DDBJ whole genome shotgun (WGS) entry which is preliminary data.</text>
</comment>
<protein>
    <submittedName>
        <fullName evidence="1">M90 family metallopeptidase</fullName>
    </submittedName>
</protein>
<dbReference type="SUPFAM" id="SSF55486">
    <property type="entry name" value="Metalloproteases ('zincins'), catalytic domain"/>
    <property type="match status" value="1"/>
</dbReference>
<dbReference type="PANTHER" id="PTHR30164">
    <property type="entry name" value="MTFA PEPTIDASE"/>
    <property type="match status" value="1"/>
</dbReference>
<dbReference type="EMBL" id="JBEWLZ010000014">
    <property type="protein sequence ID" value="MET1491666.1"/>
    <property type="molecule type" value="Genomic_DNA"/>
</dbReference>
<organism evidence="1 2">
    <name type="scientific">Uliginosibacterium paludis</name>
    <dbReference type="NCBI Taxonomy" id="1615952"/>
    <lineage>
        <taxon>Bacteria</taxon>
        <taxon>Pseudomonadati</taxon>
        <taxon>Pseudomonadota</taxon>
        <taxon>Betaproteobacteria</taxon>
        <taxon>Rhodocyclales</taxon>
        <taxon>Zoogloeaceae</taxon>
        <taxon>Uliginosibacterium</taxon>
    </lineage>
</organism>
<sequence length="262" mass="29417">MFRFLQKIFRTGPDPARIAAPLWQAVEACQPWLERLAPADRTALRSLALEFLETKVFSGAQDFEPDNFVRLSIALQACLPVLRLGLAAYSGWQGVIVYPDDFVIPRRIVDADGVLHEYEEDALGEAWDGGPVILAWSASREMQEGINVVIHEFAHKLDMLGGEADGEPPLHAGMSVEAWQHALDDAFDDFRDRVDQGEATTLDPYAAEHPAEFFAVCSETFFTEPEILMTSYPEFYRQLSLFYRIDLLEPPGTRETGAHSKI</sequence>
<dbReference type="RefSeq" id="WP_345928220.1">
    <property type="nucleotide sequence ID" value="NZ_JBDIVF010000005.1"/>
</dbReference>
<evidence type="ECO:0000313" key="1">
    <source>
        <dbReference type="EMBL" id="MET1491666.1"/>
    </source>
</evidence>
<reference evidence="1 2" key="1">
    <citation type="submission" date="2024-07" db="EMBL/GenBank/DDBJ databases">
        <title>Uliginosibacterium paludis KCTC:42655.</title>
        <authorList>
            <person name="Kim M.K."/>
        </authorList>
    </citation>
    <scope>NUCLEOTIDE SEQUENCE [LARGE SCALE GENOMIC DNA]</scope>
    <source>
        <strain evidence="1 2">KCTC 42655</strain>
    </source>
</reference>
<accession>A0ABV2CUS2</accession>
<proteinExistence type="predicted"/>
<gene>
    <name evidence="1" type="ORF">ABVT11_17640</name>
</gene>